<protein>
    <submittedName>
        <fullName evidence="1">Uncharacterized protein</fullName>
    </submittedName>
</protein>
<keyword evidence="2" id="KW-1185">Reference proteome</keyword>
<dbReference type="OrthoDB" id="7274223at2"/>
<dbReference type="Proteomes" id="UP000317078">
    <property type="component" value="Unassembled WGS sequence"/>
</dbReference>
<reference evidence="1 2" key="1">
    <citation type="journal article" date="2019" name="Environ. Microbiol.">
        <title>Species interactions and distinct microbial communities in high Arctic permafrost affected cryosols are associated with the CH4 and CO2 gas fluxes.</title>
        <authorList>
            <person name="Altshuler I."/>
            <person name="Hamel J."/>
            <person name="Turney S."/>
            <person name="Magnuson E."/>
            <person name="Levesque R."/>
            <person name="Greer C."/>
            <person name="Whyte L.G."/>
        </authorList>
    </citation>
    <scope>NUCLEOTIDE SEQUENCE [LARGE SCALE GENOMIC DNA]</scope>
    <source>
        <strain evidence="1 2">S9.3B</strain>
    </source>
</reference>
<organism evidence="1 2">
    <name type="scientific">Muricoccus nepalensis</name>
    <dbReference type="NCBI Taxonomy" id="1854500"/>
    <lineage>
        <taxon>Bacteria</taxon>
        <taxon>Pseudomonadati</taxon>
        <taxon>Pseudomonadota</taxon>
        <taxon>Alphaproteobacteria</taxon>
        <taxon>Acetobacterales</taxon>
        <taxon>Roseomonadaceae</taxon>
        <taxon>Muricoccus</taxon>
    </lineage>
</organism>
<evidence type="ECO:0000313" key="1">
    <source>
        <dbReference type="EMBL" id="TPG48162.1"/>
    </source>
</evidence>
<comment type="caution">
    <text evidence="1">The sequence shown here is derived from an EMBL/GenBank/DDBJ whole genome shotgun (WGS) entry which is preliminary data.</text>
</comment>
<gene>
    <name evidence="1" type="ORF">EAH89_22960</name>
</gene>
<sequence>MPAHQIPATETRARESQALESRTLASLAEIANDNLAEPRRHEAAARVLNAAREVRGLVGEAAREAGQPVEAIAAGWDPRAVTALEFAETLPVPTLDGLLGDAPGWARAMRALIAAQEPGSAAA</sequence>
<dbReference type="AlphaFoldDB" id="A0A502FG03"/>
<evidence type="ECO:0000313" key="2">
    <source>
        <dbReference type="Proteomes" id="UP000317078"/>
    </source>
</evidence>
<dbReference type="RefSeq" id="WP_140886072.1">
    <property type="nucleotide sequence ID" value="NZ_RCZP01000033.1"/>
</dbReference>
<name>A0A502FG03_9PROT</name>
<dbReference type="EMBL" id="RCZP01000033">
    <property type="protein sequence ID" value="TPG48162.1"/>
    <property type="molecule type" value="Genomic_DNA"/>
</dbReference>
<accession>A0A502FG03</accession>
<proteinExistence type="predicted"/>